<dbReference type="AlphaFoldDB" id="A0A1H7FR35"/>
<dbReference type="InterPro" id="IPR006315">
    <property type="entry name" value="OM_autotransptr_brl_dom"/>
</dbReference>
<dbReference type="Proteomes" id="UP000185766">
    <property type="component" value="Unassembled WGS sequence"/>
</dbReference>
<dbReference type="Pfam" id="PF03797">
    <property type="entry name" value="Autotransporter"/>
    <property type="match status" value="1"/>
</dbReference>
<evidence type="ECO:0000313" key="2">
    <source>
        <dbReference type="EMBL" id="SEK28419.1"/>
    </source>
</evidence>
<organism evidence="2 3">
    <name type="scientific">Atopomonas hussainii</name>
    <dbReference type="NCBI Taxonomy" id="1429083"/>
    <lineage>
        <taxon>Bacteria</taxon>
        <taxon>Pseudomonadati</taxon>
        <taxon>Pseudomonadota</taxon>
        <taxon>Gammaproteobacteria</taxon>
        <taxon>Pseudomonadales</taxon>
        <taxon>Pseudomonadaceae</taxon>
        <taxon>Atopomonas</taxon>
    </lineage>
</organism>
<name>A0A1H7FR35_9GAMM</name>
<gene>
    <name evidence="2" type="ORF">SAMN05216214_101303</name>
</gene>
<dbReference type="NCBIfam" id="TIGR01414">
    <property type="entry name" value="autotrans_barl"/>
    <property type="match status" value="1"/>
</dbReference>
<dbReference type="InterPro" id="IPR036709">
    <property type="entry name" value="Autotransporte_beta_dom_sf"/>
</dbReference>
<feature type="domain" description="Autotransporter" evidence="1">
    <location>
        <begin position="348"/>
        <end position="619"/>
    </location>
</feature>
<dbReference type="PROSITE" id="PS51208">
    <property type="entry name" value="AUTOTRANSPORTER"/>
    <property type="match status" value="1"/>
</dbReference>
<accession>A0A1H7FR35</accession>
<proteinExistence type="predicted"/>
<keyword evidence="3" id="KW-1185">Reference proteome</keyword>
<reference evidence="2 3" key="1">
    <citation type="submission" date="2016-10" db="EMBL/GenBank/DDBJ databases">
        <authorList>
            <person name="de Groot N.N."/>
        </authorList>
    </citation>
    <scope>NUCLEOTIDE SEQUENCE [LARGE SCALE GENOMIC DNA]</scope>
    <source>
        <strain evidence="2 3">JCM 19513</strain>
    </source>
</reference>
<dbReference type="EMBL" id="FOAS01000001">
    <property type="protein sequence ID" value="SEK28419.1"/>
    <property type="molecule type" value="Genomic_DNA"/>
</dbReference>
<evidence type="ECO:0000259" key="1">
    <source>
        <dbReference type="PROSITE" id="PS51208"/>
    </source>
</evidence>
<protein>
    <submittedName>
        <fullName evidence="2">Outer membrane autotransporter barrel domain-containing protein</fullName>
    </submittedName>
</protein>
<dbReference type="InterPro" id="IPR005546">
    <property type="entry name" value="Autotransporte_beta"/>
</dbReference>
<dbReference type="SUPFAM" id="SSF103515">
    <property type="entry name" value="Autotransporter"/>
    <property type="match status" value="1"/>
</dbReference>
<evidence type="ECO:0000313" key="3">
    <source>
        <dbReference type="Proteomes" id="UP000185766"/>
    </source>
</evidence>
<dbReference type="Gene3D" id="2.40.128.130">
    <property type="entry name" value="Autotransporter beta-domain"/>
    <property type="match status" value="1"/>
</dbReference>
<dbReference type="GO" id="GO:0019867">
    <property type="term" value="C:outer membrane"/>
    <property type="evidence" value="ECO:0007669"/>
    <property type="project" value="InterPro"/>
</dbReference>
<sequence>MPNTHSLQKTLLALAVAGASHSAWGTSCHLNLPSSNDQRISSNCELVTIPNTTIILGDSALRVDATVDTLENRGIIDGSSYGVEIFLFGRVNTINNHVQISGATAGIQSNFSIPLEINHFSGFISGNHAINGGNYTTLNWFGGTISGHLTGLKELNISKANASTGGSLSTAPNSIIRLQVSSDNSTPLFTASGGINLGSNSQVFLKPKGSDFAVNNKGYVLLSAAGETFSAPGLQVLSDSPLLTVNSWLATSNDLRANISVAGQYQFGGTPNGQRAGSALLPQLSTLAGNNPNNPVLDALAGNAEQVRKTSDELVPQVNGGNVFAPQQQAHQMQQQSYNRLQGASSGDLLAEQGLWMKALHSKADQDMRQQVAGFDAESNGMALGFDGKLNEQLTVGLAYSYLHSNVSGDSNSTEIDGHAITAYGGFAQNGYFVNGSLTAGLQHNDGQRYIAGTKAEADYDSQSIALDVVGGYGFNLDNGLLLEPRVGARYGRVDTDSYREKGSLASLNVEEQRFEIGQLGAGARIAGALELGSGVLQPEATAMVYHDFIADSVSTTSTFVAGGSPFLSVGATPARTSYEVGVGASYALGNTTFGVSYDYLGREDFDANTVEASVRYDF</sequence>
<dbReference type="SMART" id="SM00869">
    <property type="entry name" value="Autotransporter"/>
    <property type="match status" value="1"/>
</dbReference>